<dbReference type="Gene3D" id="2.50.20.20">
    <property type="match status" value="1"/>
</dbReference>
<evidence type="ECO:0000313" key="1">
    <source>
        <dbReference type="EMBL" id="WOS95441.1"/>
    </source>
</evidence>
<dbReference type="AlphaFoldDB" id="A0AAF0YGZ7"/>
<reference evidence="1 2" key="2">
    <citation type="submission" date="2023-10" db="EMBL/GenBank/DDBJ databases">
        <authorList>
            <person name="Choi B."/>
        </authorList>
    </citation>
    <scope>NUCLEOTIDE SEQUENCE [LARGE SCALE GENOMIC DNA]</scope>
    <source>
        <strain evidence="1 2">UMB0959</strain>
    </source>
</reference>
<keyword evidence="2" id="KW-1185">Reference proteome</keyword>
<evidence type="ECO:0000313" key="2">
    <source>
        <dbReference type="Proteomes" id="UP000243626"/>
    </source>
</evidence>
<dbReference type="InterPro" id="IPR046720">
    <property type="entry name" value="DUF6612"/>
</dbReference>
<reference evidence="2" key="1">
    <citation type="submission" date="2017-09" db="EMBL/GenBank/DDBJ databases">
        <title>Bacterial strain isolated from the female urinary microbiota.</title>
        <authorList>
            <person name="Thomas-White K."/>
            <person name="Kumar N."/>
            <person name="Forster S."/>
            <person name="Putonti C."/>
            <person name="Lawley T."/>
            <person name="Wolfe A.J."/>
        </authorList>
    </citation>
    <scope>NUCLEOTIDE SEQUENCE [LARGE SCALE GENOMIC DNA]</scope>
    <source>
        <strain evidence="2">UMB0959</strain>
    </source>
</reference>
<dbReference type="Pfam" id="PF20316">
    <property type="entry name" value="DUF6612"/>
    <property type="match status" value="1"/>
</dbReference>
<name>A0AAF0YGZ7_9STAP</name>
<dbReference type="EMBL" id="CP136964">
    <property type="protein sequence ID" value="WOS95441.1"/>
    <property type="molecule type" value="Genomic_DNA"/>
</dbReference>
<accession>A0AAF0YGZ7</accession>
<proteinExistence type="predicted"/>
<gene>
    <name evidence="1" type="ORF">CJ229_004870</name>
</gene>
<dbReference type="RefSeq" id="WP_102167627.1">
    <property type="nucleotide sequence ID" value="NZ_CP136964.1"/>
</dbReference>
<dbReference type="KEGG" id="nmy:CJ229_004870"/>
<dbReference type="Proteomes" id="UP000243626">
    <property type="component" value="Chromosome"/>
</dbReference>
<sequence length="250" mass="28619">MRLTRFIGLGLSSLLVLSACSNDEKEEKEVVEEETTTTAENEEVTEEVKINDETLQKVVDKSNEVDSYHTSLAVDAELDEEVEETMNLEVDYVDGNPPEIALKSSDVLRTISKDGRTYFNNDEEWVEITDSIDEGSLFRVTYQKLVNTLMTVKDELEREEVDGNYVYKFKGQNQNIYHAIEKLLHMNLGEVDVSNHDIELEFVVDEEHFIRSMIFNIAIEDEEGTVNLKGESTFDSFNEIDGIEVPEEIE</sequence>
<organism evidence="1 2">
    <name type="scientific">Nosocomiicoccus massiliensis</name>
    <dbReference type="NCBI Taxonomy" id="1232430"/>
    <lineage>
        <taxon>Bacteria</taxon>
        <taxon>Bacillati</taxon>
        <taxon>Bacillota</taxon>
        <taxon>Bacilli</taxon>
        <taxon>Bacillales</taxon>
        <taxon>Staphylococcaceae</taxon>
        <taxon>Nosocomiicoccus</taxon>
    </lineage>
</organism>
<protein>
    <submittedName>
        <fullName evidence="1">DUF6612 family protein</fullName>
    </submittedName>
</protein>
<dbReference type="PROSITE" id="PS51257">
    <property type="entry name" value="PROKAR_LIPOPROTEIN"/>
    <property type="match status" value="1"/>
</dbReference>